<keyword evidence="2" id="KW-1133">Transmembrane helix</keyword>
<keyword evidence="4" id="KW-1185">Reference proteome</keyword>
<gene>
    <name evidence="3" type="ORF">MIND_00503300</name>
</gene>
<comment type="caution">
    <text evidence="3">The sequence shown here is derived from an EMBL/GenBank/DDBJ whole genome shotgun (WGS) entry which is preliminary data.</text>
</comment>
<evidence type="ECO:0000313" key="4">
    <source>
        <dbReference type="Proteomes" id="UP000636479"/>
    </source>
</evidence>
<evidence type="ECO:0000256" key="2">
    <source>
        <dbReference type="SAM" id="Phobius"/>
    </source>
</evidence>
<protein>
    <submittedName>
        <fullName evidence="3">Uncharacterized protein</fullName>
    </submittedName>
</protein>
<dbReference type="OrthoDB" id="3263231at2759"/>
<evidence type="ECO:0000256" key="1">
    <source>
        <dbReference type="SAM" id="MobiDB-lite"/>
    </source>
</evidence>
<dbReference type="RefSeq" id="XP_037222119.1">
    <property type="nucleotide sequence ID" value="XM_037361827.1"/>
</dbReference>
<feature type="compositionally biased region" description="Pro residues" evidence="1">
    <location>
        <begin position="236"/>
        <end position="246"/>
    </location>
</feature>
<feature type="transmembrane region" description="Helical" evidence="2">
    <location>
        <begin position="131"/>
        <end position="153"/>
    </location>
</feature>
<feature type="compositionally biased region" description="Polar residues" evidence="1">
    <location>
        <begin position="310"/>
        <end position="323"/>
    </location>
</feature>
<sequence>MTSVSSSLSPAVASPSSMDSNAPSPSPSGSSGPVVSPSPSSSAPVSSLPPSVSPSAPLSSSLPVQSSSSPIISSSSILTAPSTTVSSSTMVHTSNGQVFTTVVEITSTIPAGSTVVASSHDNVRSSSHTGAIVGGVVGGLAVLGIAAGALLWYRRRSREKTDFDGDFDPARVGRPTSGGPDMIQAGGTLPNLNLDEEDDGMGGRLPHSAIGGGIVTPFTYTPTVSAFDASSRSQSPPMPSGSPPPMSQYSHDGYTPTMSSAGGYYSAAPQQALAPGGYYPPSESGSSAYSPRSAKEREAMGSRSFAVANPTGNEQDSAIQNYLRSGPRGVPQGEHSGGPMASSSAASGVIVHQDGGRVGPDEIPPTYDSIPNDGQRT</sequence>
<feature type="region of interest" description="Disordered" evidence="1">
    <location>
        <begin position="1"/>
        <end position="64"/>
    </location>
</feature>
<proteinExistence type="predicted"/>
<feature type="region of interest" description="Disordered" evidence="1">
    <location>
        <begin position="276"/>
        <end position="377"/>
    </location>
</feature>
<dbReference type="EMBL" id="JACAZF010000004">
    <property type="protein sequence ID" value="KAF7307100.1"/>
    <property type="molecule type" value="Genomic_DNA"/>
</dbReference>
<keyword evidence="2" id="KW-0472">Membrane</keyword>
<accession>A0A8H6SVR6</accession>
<dbReference type="AlphaFoldDB" id="A0A8H6SVR6"/>
<keyword evidence="2" id="KW-0812">Transmembrane</keyword>
<name>A0A8H6SVR6_9AGAR</name>
<evidence type="ECO:0000313" key="3">
    <source>
        <dbReference type="EMBL" id="KAF7307100.1"/>
    </source>
</evidence>
<feature type="compositionally biased region" description="Low complexity" evidence="1">
    <location>
        <begin position="1"/>
        <end position="17"/>
    </location>
</feature>
<dbReference type="GeneID" id="59344343"/>
<reference evidence="3" key="1">
    <citation type="submission" date="2020-05" db="EMBL/GenBank/DDBJ databases">
        <title>Mycena genomes resolve the evolution of fungal bioluminescence.</title>
        <authorList>
            <person name="Tsai I.J."/>
        </authorList>
    </citation>
    <scope>NUCLEOTIDE SEQUENCE</scope>
    <source>
        <strain evidence="3">171206Taipei</strain>
    </source>
</reference>
<feature type="compositionally biased region" description="Low complexity" evidence="1">
    <location>
        <begin position="276"/>
        <end position="292"/>
    </location>
</feature>
<feature type="compositionally biased region" description="Low complexity" evidence="1">
    <location>
        <begin position="337"/>
        <end position="348"/>
    </location>
</feature>
<feature type="region of interest" description="Disordered" evidence="1">
    <location>
        <begin position="162"/>
        <end position="183"/>
    </location>
</feature>
<feature type="compositionally biased region" description="Low complexity" evidence="1">
    <location>
        <begin position="27"/>
        <end position="64"/>
    </location>
</feature>
<organism evidence="3 4">
    <name type="scientific">Mycena indigotica</name>
    <dbReference type="NCBI Taxonomy" id="2126181"/>
    <lineage>
        <taxon>Eukaryota</taxon>
        <taxon>Fungi</taxon>
        <taxon>Dikarya</taxon>
        <taxon>Basidiomycota</taxon>
        <taxon>Agaricomycotina</taxon>
        <taxon>Agaricomycetes</taxon>
        <taxon>Agaricomycetidae</taxon>
        <taxon>Agaricales</taxon>
        <taxon>Marasmiineae</taxon>
        <taxon>Mycenaceae</taxon>
        <taxon>Mycena</taxon>
    </lineage>
</organism>
<feature type="region of interest" description="Disordered" evidence="1">
    <location>
        <begin position="227"/>
        <end position="255"/>
    </location>
</feature>
<feature type="compositionally biased region" description="Basic and acidic residues" evidence="1">
    <location>
        <begin position="162"/>
        <end position="171"/>
    </location>
</feature>
<dbReference type="Proteomes" id="UP000636479">
    <property type="component" value="Unassembled WGS sequence"/>
</dbReference>